<evidence type="ECO:0000256" key="4">
    <source>
        <dbReference type="ARBA" id="ARBA00022833"/>
    </source>
</evidence>
<sequence length="220" mass="25595">CQRCYCYLEFKVHFFANNSLETDTLQVSYFPMRHTADNLYEVLVQTARTWQISSKIHCIVSDNGSNIVAAIRKAPWQQLSCFGHTINLIVRKALKNSEHICNIIKKCENITYFFKSSNAASELLRNQQIRQGSRKVLSLKRDVITWWNSTCTMLIRFIELRTVLPTTIAELNHKSVEHLTFEEWENLNDITNILKPFCQATIELSDENYITISKVMVKVL</sequence>
<keyword evidence="2" id="KW-0479">Metal-binding</keyword>
<dbReference type="AlphaFoldDB" id="A0A0L7QKL9"/>
<name>A0A0L7QKL9_9HYME</name>
<evidence type="ECO:0000313" key="7">
    <source>
        <dbReference type="Proteomes" id="UP000053825"/>
    </source>
</evidence>
<dbReference type="InterPro" id="IPR012337">
    <property type="entry name" value="RNaseH-like_sf"/>
</dbReference>
<accession>A0A0L7QKL9</accession>
<evidence type="ECO:0000313" key="6">
    <source>
        <dbReference type="EMBL" id="KOC59056.1"/>
    </source>
</evidence>
<dbReference type="SUPFAM" id="SSF53098">
    <property type="entry name" value="Ribonuclease H-like"/>
    <property type="match status" value="1"/>
</dbReference>
<evidence type="ECO:0000256" key="3">
    <source>
        <dbReference type="ARBA" id="ARBA00022771"/>
    </source>
</evidence>
<feature type="non-terminal residue" evidence="6">
    <location>
        <position position="1"/>
    </location>
</feature>
<dbReference type="GO" id="GO:0005634">
    <property type="term" value="C:nucleus"/>
    <property type="evidence" value="ECO:0007669"/>
    <property type="project" value="UniProtKB-SubCell"/>
</dbReference>
<dbReference type="PANTHER" id="PTHR46481">
    <property type="entry name" value="ZINC FINGER BED DOMAIN-CONTAINING PROTEIN 4"/>
    <property type="match status" value="1"/>
</dbReference>
<comment type="subcellular location">
    <subcellularLocation>
        <location evidence="1">Nucleus</location>
    </subcellularLocation>
</comment>
<dbReference type="GO" id="GO:0008270">
    <property type="term" value="F:zinc ion binding"/>
    <property type="evidence" value="ECO:0007669"/>
    <property type="project" value="UniProtKB-KW"/>
</dbReference>
<keyword evidence="5" id="KW-0539">Nucleus</keyword>
<reference evidence="6 7" key="1">
    <citation type="submission" date="2015-07" db="EMBL/GenBank/DDBJ databases">
        <title>The genome of Habropoda laboriosa.</title>
        <authorList>
            <person name="Pan H."/>
            <person name="Kapheim K."/>
        </authorList>
    </citation>
    <scope>NUCLEOTIDE SEQUENCE [LARGE SCALE GENOMIC DNA]</scope>
    <source>
        <strain evidence="6">0110345459</strain>
    </source>
</reference>
<evidence type="ECO:0000256" key="2">
    <source>
        <dbReference type="ARBA" id="ARBA00022723"/>
    </source>
</evidence>
<dbReference type="Proteomes" id="UP000053825">
    <property type="component" value="Unassembled WGS sequence"/>
</dbReference>
<evidence type="ECO:0000256" key="1">
    <source>
        <dbReference type="ARBA" id="ARBA00004123"/>
    </source>
</evidence>
<keyword evidence="4" id="KW-0862">Zinc</keyword>
<keyword evidence="3" id="KW-0863">Zinc-finger</keyword>
<dbReference type="EMBL" id="KQ414954">
    <property type="protein sequence ID" value="KOC59056.1"/>
    <property type="molecule type" value="Genomic_DNA"/>
</dbReference>
<dbReference type="OrthoDB" id="7615021at2759"/>
<proteinExistence type="predicted"/>
<gene>
    <name evidence="6" type="ORF">WH47_12649</name>
</gene>
<dbReference type="STRING" id="597456.A0A0L7QKL9"/>
<evidence type="ECO:0000256" key="5">
    <source>
        <dbReference type="ARBA" id="ARBA00023242"/>
    </source>
</evidence>
<keyword evidence="7" id="KW-1185">Reference proteome</keyword>
<protein>
    <submittedName>
        <fullName evidence="6">Zinc finger BED domain-containing protein 1</fullName>
    </submittedName>
</protein>
<dbReference type="InterPro" id="IPR052035">
    <property type="entry name" value="ZnF_BED_domain_contain"/>
</dbReference>
<organism evidence="6 7">
    <name type="scientific">Habropoda laboriosa</name>
    <dbReference type="NCBI Taxonomy" id="597456"/>
    <lineage>
        <taxon>Eukaryota</taxon>
        <taxon>Metazoa</taxon>
        <taxon>Ecdysozoa</taxon>
        <taxon>Arthropoda</taxon>
        <taxon>Hexapoda</taxon>
        <taxon>Insecta</taxon>
        <taxon>Pterygota</taxon>
        <taxon>Neoptera</taxon>
        <taxon>Endopterygota</taxon>
        <taxon>Hymenoptera</taxon>
        <taxon>Apocrita</taxon>
        <taxon>Aculeata</taxon>
        <taxon>Apoidea</taxon>
        <taxon>Anthophila</taxon>
        <taxon>Apidae</taxon>
        <taxon>Habropoda</taxon>
    </lineage>
</organism>
<dbReference type="PANTHER" id="PTHR46481:SF10">
    <property type="entry name" value="ZINC FINGER BED DOMAIN-CONTAINING PROTEIN 39"/>
    <property type="match status" value="1"/>
</dbReference>